<dbReference type="GO" id="GO:0005975">
    <property type="term" value="P:carbohydrate metabolic process"/>
    <property type="evidence" value="ECO:0007669"/>
    <property type="project" value="TreeGrafter"/>
</dbReference>
<dbReference type="InterPro" id="IPR005181">
    <property type="entry name" value="SASA"/>
</dbReference>
<dbReference type="InterPro" id="IPR036514">
    <property type="entry name" value="SGNH_hydro_sf"/>
</dbReference>
<keyword evidence="2" id="KW-0732">Signal</keyword>
<dbReference type="EMBL" id="SBIW01000003">
    <property type="protein sequence ID" value="RWY53739.1"/>
    <property type="molecule type" value="Genomic_DNA"/>
</dbReference>
<dbReference type="Gene3D" id="3.40.50.1110">
    <property type="entry name" value="SGNH hydrolase"/>
    <property type="match status" value="2"/>
</dbReference>
<dbReference type="PANTHER" id="PTHR22901">
    <property type="entry name" value="SIALATE O-ACETYLESTERASE"/>
    <property type="match status" value="1"/>
</dbReference>
<protein>
    <submittedName>
        <fullName evidence="4">Sialate O-acetylesterase</fullName>
    </submittedName>
</protein>
<dbReference type="PANTHER" id="PTHR22901:SF0">
    <property type="entry name" value="SIALATE O-ACETYLESTERASE"/>
    <property type="match status" value="1"/>
</dbReference>
<dbReference type="AlphaFoldDB" id="A0A444MQ58"/>
<gene>
    <name evidence="4" type="ORF">EPL05_06625</name>
</gene>
<evidence type="ECO:0000313" key="4">
    <source>
        <dbReference type="EMBL" id="RWY53739.1"/>
    </source>
</evidence>
<organism evidence="4 5">
    <name type="scientific">Mucilaginibacter gilvus</name>
    <dbReference type="NCBI Taxonomy" id="2305909"/>
    <lineage>
        <taxon>Bacteria</taxon>
        <taxon>Pseudomonadati</taxon>
        <taxon>Bacteroidota</taxon>
        <taxon>Sphingobacteriia</taxon>
        <taxon>Sphingobacteriales</taxon>
        <taxon>Sphingobacteriaceae</taxon>
        <taxon>Mucilaginibacter</taxon>
    </lineage>
</organism>
<reference evidence="4 5" key="1">
    <citation type="submission" date="2019-01" db="EMBL/GenBank/DDBJ databases">
        <title>Mucilaginibacter antarcticum sp. nov., isolated from antarctic soil.</title>
        <authorList>
            <person name="Yan Y.-Q."/>
            <person name="Du Z.-J."/>
        </authorList>
    </citation>
    <scope>NUCLEOTIDE SEQUENCE [LARGE SCALE GENOMIC DNA]</scope>
    <source>
        <strain evidence="4 5">F01003</strain>
    </source>
</reference>
<feature type="domain" description="Sialate O-acetylesterase" evidence="3">
    <location>
        <begin position="411"/>
        <end position="528"/>
    </location>
</feature>
<dbReference type="Proteomes" id="UP000286701">
    <property type="component" value="Unassembled WGS sequence"/>
</dbReference>
<dbReference type="Pfam" id="PF03629">
    <property type="entry name" value="SASA"/>
    <property type="match status" value="1"/>
</dbReference>
<dbReference type="RefSeq" id="WP_128533172.1">
    <property type="nucleotide sequence ID" value="NZ_SBIW01000003.1"/>
</dbReference>
<sequence length="652" mass="71890">MKVFFFVALACFCTQAGFAQLATGKLFSNHMVLQRNQAIPVWGKAAKRAKVSVSLNNIIKTATTDAQGNWKVSYLAMKEGGPYTMIVSSGKETITYADVMLGEVWLCSGQSNMEFQLKNAYGFKAERKIAAIVPVRQFYVPHKVSLKPETELTGGEWKVAAANTVGDFSAVGYFYAKRLAGNLHVTVGIINSSWGGTEAEDWISKDAMLASHELAAVVPGLPVNDKELAARADKRLKLWAYRGMPVVNYTTAELAAKPASFFDTWQQGYMPSSWEWVGRLYSYRGQGFMQRTIILDSTYATEPSTISLGQTNTSAAIYINGIRIDKDGNSVDNKYQLPAGSWKGGANTLLVALGGQKDTSRFDIGLTAYSGDLNTRFADTTISFADGKWRVIPDLSKPYHFDFMPNNNAFSLYNAMINPLLPYGIAGVIWYQGEANVERAYQYRTVFPLLINNWREKWKSPFPFLFVQLASFGGTQNSNTGSSWAELREAQNTTLKLPNTGTAITIDVGDAFNIHPRDKATVGYRLAASAFNVVYHVPGFAESPQLASADFSIGYAMINLTHAENGLMVKDKYGYLKGFEIAGADHKFYYAQAVISGNQVKIWSPNVPKPVAARYAWTDAPIDANLFNTQGMPVSPFRTDNWPSVSAGKKFE</sequence>
<feature type="signal peptide" evidence="2">
    <location>
        <begin position="1"/>
        <end position="19"/>
    </location>
</feature>
<keyword evidence="1" id="KW-0378">Hydrolase</keyword>
<comment type="caution">
    <text evidence="4">The sequence shown here is derived from an EMBL/GenBank/DDBJ whole genome shotgun (WGS) entry which is preliminary data.</text>
</comment>
<evidence type="ECO:0000256" key="1">
    <source>
        <dbReference type="ARBA" id="ARBA00022801"/>
    </source>
</evidence>
<evidence type="ECO:0000259" key="3">
    <source>
        <dbReference type="Pfam" id="PF03629"/>
    </source>
</evidence>
<accession>A0A444MQ58</accession>
<evidence type="ECO:0000313" key="5">
    <source>
        <dbReference type="Proteomes" id="UP000286701"/>
    </source>
</evidence>
<keyword evidence="5" id="KW-1185">Reference proteome</keyword>
<dbReference type="InterPro" id="IPR008979">
    <property type="entry name" value="Galactose-bd-like_sf"/>
</dbReference>
<dbReference type="SUPFAM" id="SSF49785">
    <property type="entry name" value="Galactose-binding domain-like"/>
    <property type="match status" value="1"/>
</dbReference>
<dbReference type="InterPro" id="IPR039329">
    <property type="entry name" value="SIAE"/>
</dbReference>
<dbReference type="GO" id="GO:0001681">
    <property type="term" value="F:sialate O-acetylesterase activity"/>
    <property type="evidence" value="ECO:0007669"/>
    <property type="project" value="InterPro"/>
</dbReference>
<evidence type="ECO:0000256" key="2">
    <source>
        <dbReference type="SAM" id="SignalP"/>
    </source>
</evidence>
<proteinExistence type="predicted"/>
<dbReference type="SUPFAM" id="SSF52266">
    <property type="entry name" value="SGNH hydrolase"/>
    <property type="match status" value="1"/>
</dbReference>
<name>A0A444MQ58_9SPHI</name>
<dbReference type="OrthoDB" id="9816001at2"/>
<feature type="chain" id="PRO_5019402548" evidence="2">
    <location>
        <begin position="20"/>
        <end position="652"/>
    </location>
</feature>